<keyword evidence="2" id="KW-1185">Reference proteome</keyword>
<evidence type="ECO:0000313" key="2">
    <source>
        <dbReference type="Proteomes" id="UP001275049"/>
    </source>
</evidence>
<dbReference type="Proteomes" id="UP001275049">
    <property type="component" value="Unassembled WGS sequence"/>
</dbReference>
<reference evidence="1 2" key="1">
    <citation type="submission" date="2023-10" db="EMBL/GenBank/DDBJ databases">
        <title>Whole Genome based description of the genera Actinobaculum and Actinotignum reveals a complex phylogenetic relationship within the species included in the genus Actinotignum.</title>
        <authorList>
            <person name="Jensen C.S."/>
            <person name="Dargis R."/>
            <person name="Kemp M."/>
            <person name="Christensen J.J."/>
        </authorList>
    </citation>
    <scope>NUCLEOTIDE SEQUENCE [LARGE SCALE GENOMIC DNA]</scope>
    <source>
        <strain evidence="1 2">SLA_B974</strain>
    </source>
</reference>
<sequence length="55" mass="6394">MFGFFAGQRQRATTTMRRNNFVTQRTPRHVDFTAPRLSLANSDRVFLSADPQHKI</sequence>
<comment type="caution">
    <text evidence="1">The sequence shown here is derived from an EMBL/GenBank/DDBJ whole genome shotgun (WGS) entry which is preliminary data.</text>
</comment>
<dbReference type="RefSeq" id="WP_320755240.1">
    <property type="nucleotide sequence ID" value="NZ_JAWNGA010000007.1"/>
</dbReference>
<organism evidence="1 2">
    <name type="scientific">Actinotignum urinale</name>
    <dbReference type="NCBI Taxonomy" id="190146"/>
    <lineage>
        <taxon>Bacteria</taxon>
        <taxon>Bacillati</taxon>
        <taxon>Actinomycetota</taxon>
        <taxon>Actinomycetes</taxon>
        <taxon>Actinomycetales</taxon>
        <taxon>Actinomycetaceae</taxon>
        <taxon>Actinotignum</taxon>
    </lineage>
</organism>
<evidence type="ECO:0000313" key="1">
    <source>
        <dbReference type="EMBL" id="MDY5133121.1"/>
    </source>
</evidence>
<dbReference type="EMBL" id="JAWNGA010000007">
    <property type="protein sequence ID" value="MDY5133121.1"/>
    <property type="molecule type" value="Genomic_DNA"/>
</dbReference>
<gene>
    <name evidence="1" type="ORF">R6G86_05110</name>
</gene>
<name>A0ABU5GAI1_9ACTO</name>
<protein>
    <submittedName>
        <fullName evidence="1">Uncharacterized protein</fullName>
    </submittedName>
</protein>
<accession>A0ABU5GAI1</accession>
<proteinExistence type="predicted"/>